<keyword evidence="4 6" id="KW-1133">Transmembrane helix</keyword>
<evidence type="ECO:0000259" key="7">
    <source>
        <dbReference type="Pfam" id="PF03772"/>
    </source>
</evidence>
<evidence type="ECO:0000256" key="5">
    <source>
        <dbReference type="ARBA" id="ARBA00023136"/>
    </source>
</evidence>
<sequence length="676" mass="78081">MKILQFPLTKISIGFVLGILLFPFIKTNPTTSLMLVSIGLFLLLIVHFFKTRKPFLNYFLGFIILINSFLFGITSASIHKQTFYSNHYSNHLDDFENNFEGTILLTEKIKSTQKNYRYIANLKTVENKEIVGKIIFNISKKETQISLPIGSILKIKATYYKNKNPFNPNQFDYGKYLEHQEIYGQLYSKTTDFKIVGSEKTFRSYFSNYRENLIDNLNKTSLSKDSFSIIVALLLGQKQDISVELMKEYQYAGAVHILAVSGLHVGIIMIFLMFLLKPIPNSKKGKLIKVIIILICLWSFALLAGLSPSVVRSVTMFSFLTIGTNLRRTVNIYHTLLISMLMILLVNPSFIYDVGFQLSYLAVFFILWLQPMLKSIWTPKNKILTYFWDIFTVSTAAQIGVMPLSIYYFHQFPGLFFLTNLLILPLLSIVMAVGIIVLIFSNIGQIPNFLIQLLDYLIQLMNQFIHWIASFDYLIFKNISFSKEMLWLSYSVILCIILYLLKSNFKRLSFALISIALLQLTFIFQKNQVSNSSEGIIFNQKKNSLISQRIGNKVILFANDSIQEHINENVTFQSYLVENFCKLSDKRNIDNFLYINNKKIIVIDSSGTYNPKINPDILIITQSPKLNLERLLKTLKPKIVITDGSNFKTYSKLWESTCRKQKIPFQNTHEKGFYKF</sequence>
<evidence type="ECO:0000256" key="4">
    <source>
        <dbReference type="ARBA" id="ARBA00022989"/>
    </source>
</evidence>
<feature type="transmembrane region" description="Helical" evidence="6">
    <location>
        <begin position="55"/>
        <end position="78"/>
    </location>
</feature>
<feature type="transmembrane region" description="Helical" evidence="6">
    <location>
        <begin position="453"/>
        <end position="473"/>
    </location>
</feature>
<feature type="transmembrane region" description="Helical" evidence="6">
    <location>
        <begin position="415"/>
        <end position="441"/>
    </location>
</feature>
<dbReference type="InterPro" id="IPR004477">
    <property type="entry name" value="ComEC_N"/>
</dbReference>
<feature type="domain" description="DUF4131" evidence="8">
    <location>
        <begin position="32"/>
        <end position="191"/>
    </location>
</feature>
<feature type="transmembrane region" description="Helical" evidence="6">
    <location>
        <begin position="358"/>
        <end position="377"/>
    </location>
</feature>
<dbReference type="RefSeq" id="WP_313325054.1">
    <property type="nucleotide sequence ID" value="NZ_CP134878.1"/>
</dbReference>
<dbReference type="Proteomes" id="UP001304515">
    <property type="component" value="Chromosome"/>
</dbReference>
<dbReference type="NCBIfam" id="TIGR00360">
    <property type="entry name" value="ComEC_N-term"/>
    <property type="match status" value="1"/>
</dbReference>
<name>A0AA96EZJ7_9FLAO</name>
<feature type="domain" description="ComEC/Rec2-related protein" evidence="7">
    <location>
        <begin position="233"/>
        <end position="501"/>
    </location>
</feature>
<dbReference type="KEGG" id="fcj:RN605_11855"/>
<evidence type="ECO:0000313" key="11">
    <source>
        <dbReference type="Proteomes" id="UP001304515"/>
    </source>
</evidence>
<proteinExistence type="predicted"/>
<feature type="transmembrane region" description="Helical" evidence="6">
    <location>
        <begin position="332"/>
        <end position="352"/>
    </location>
</feature>
<keyword evidence="5 6" id="KW-0472">Membrane</keyword>
<evidence type="ECO:0000259" key="8">
    <source>
        <dbReference type="Pfam" id="PF13567"/>
    </source>
</evidence>
<feature type="transmembrane region" description="Helical" evidence="6">
    <location>
        <begin position="6"/>
        <end position="25"/>
    </location>
</feature>
<dbReference type="Pfam" id="PF13567">
    <property type="entry name" value="DUF4131"/>
    <property type="match status" value="1"/>
</dbReference>
<evidence type="ECO:0000313" key="10">
    <source>
        <dbReference type="EMBL" id="WNM21369.1"/>
    </source>
</evidence>
<dbReference type="EMBL" id="CP134878">
    <property type="protein sequence ID" value="WNM19980.1"/>
    <property type="molecule type" value="Genomic_DNA"/>
</dbReference>
<accession>A0AA96J398</accession>
<gene>
    <name evidence="10" type="ORF">RN605_11855</name>
    <name evidence="9" type="ORF">RN608_04685</name>
</gene>
<feature type="transmembrane region" description="Helical" evidence="6">
    <location>
        <begin position="251"/>
        <end position="275"/>
    </location>
</feature>
<feature type="transmembrane region" description="Helical" evidence="6">
    <location>
        <begin position="32"/>
        <end position="49"/>
    </location>
</feature>
<dbReference type="Pfam" id="PF03772">
    <property type="entry name" value="Competence"/>
    <property type="match status" value="1"/>
</dbReference>
<reference evidence="10 11" key="1">
    <citation type="submission" date="2023-09" db="EMBL/GenBank/DDBJ databases">
        <title>Flavobacterium sp. a novel bacteria isolate from Pepper rhizosphere.</title>
        <authorList>
            <person name="Peng Y."/>
            <person name="Lee J."/>
        </authorList>
    </citation>
    <scope>NUCLEOTIDE SEQUENCE [LARGE SCALE GENOMIC DNA]</scope>
    <source>
        <strain evidence="9">PMR2A8</strain>
        <strain evidence="10 11">PMTSA4</strain>
    </source>
</reference>
<keyword evidence="2" id="KW-1003">Cell membrane</keyword>
<evidence type="ECO:0000256" key="2">
    <source>
        <dbReference type="ARBA" id="ARBA00022475"/>
    </source>
</evidence>
<organism evidence="10 11">
    <name type="scientific">Flavobacterium capsici</name>
    <dbReference type="NCBI Taxonomy" id="3075618"/>
    <lineage>
        <taxon>Bacteria</taxon>
        <taxon>Pseudomonadati</taxon>
        <taxon>Bacteroidota</taxon>
        <taxon>Flavobacteriia</taxon>
        <taxon>Flavobacteriales</taxon>
        <taxon>Flavobacteriaceae</taxon>
        <taxon>Flavobacterium</taxon>
    </lineage>
</organism>
<feature type="transmembrane region" description="Helical" evidence="6">
    <location>
        <begin position="508"/>
        <end position="524"/>
    </location>
</feature>
<dbReference type="InterPro" id="IPR025405">
    <property type="entry name" value="DUF4131"/>
</dbReference>
<evidence type="ECO:0000313" key="9">
    <source>
        <dbReference type="EMBL" id="WNM19980.1"/>
    </source>
</evidence>
<dbReference type="GO" id="GO:0005886">
    <property type="term" value="C:plasma membrane"/>
    <property type="evidence" value="ECO:0007669"/>
    <property type="project" value="UniProtKB-SubCell"/>
</dbReference>
<dbReference type="InterPro" id="IPR052159">
    <property type="entry name" value="Competence_DNA_uptake"/>
</dbReference>
<comment type="subcellular location">
    <subcellularLocation>
        <location evidence="1">Cell membrane</location>
        <topology evidence="1">Multi-pass membrane protein</topology>
    </subcellularLocation>
</comment>
<evidence type="ECO:0000256" key="6">
    <source>
        <dbReference type="SAM" id="Phobius"/>
    </source>
</evidence>
<dbReference type="EMBL" id="CP134890">
    <property type="protein sequence ID" value="WNM21369.1"/>
    <property type="molecule type" value="Genomic_DNA"/>
</dbReference>
<dbReference type="PANTHER" id="PTHR30619:SF1">
    <property type="entry name" value="RECOMBINATION PROTEIN 2"/>
    <property type="match status" value="1"/>
</dbReference>
<feature type="transmembrane region" description="Helical" evidence="6">
    <location>
        <begin position="287"/>
        <end position="311"/>
    </location>
</feature>
<keyword evidence="3 6" id="KW-0812">Transmembrane</keyword>
<keyword evidence="11" id="KW-1185">Reference proteome</keyword>
<dbReference type="PANTHER" id="PTHR30619">
    <property type="entry name" value="DNA INTERNALIZATION/COMPETENCE PROTEIN COMEC/REC2"/>
    <property type="match status" value="1"/>
</dbReference>
<feature type="transmembrane region" description="Helical" evidence="6">
    <location>
        <begin position="485"/>
        <end position="501"/>
    </location>
</feature>
<evidence type="ECO:0000256" key="3">
    <source>
        <dbReference type="ARBA" id="ARBA00022692"/>
    </source>
</evidence>
<protein>
    <submittedName>
        <fullName evidence="10">ComEC/Rec2 family competence protein</fullName>
    </submittedName>
</protein>
<evidence type="ECO:0000256" key="1">
    <source>
        <dbReference type="ARBA" id="ARBA00004651"/>
    </source>
</evidence>
<accession>A0AA96EZJ7</accession>
<dbReference type="AlphaFoldDB" id="A0AA96EZJ7"/>
<feature type="transmembrane region" description="Helical" evidence="6">
    <location>
        <begin position="386"/>
        <end position="409"/>
    </location>
</feature>